<dbReference type="Gene3D" id="1.20.1280.50">
    <property type="match status" value="1"/>
</dbReference>
<dbReference type="Proteomes" id="UP000634136">
    <property type="component" value="Unassembled WGS sequence"/>
</dbReference>
<feature type="domain" description="F-box" evidence="2">
    <location>
        <begin position="5"/>
        <end position="41"/>
    </location>
</feature>
<proteinExistence type="predicted"/>
<dbReference type="InterPro" id="IPR036047">
    <property type="entry name" value="F-box-like_dom_sf"/>
</dbReference>
<evidence type="ECO:0000313" key="4">
    <source>
        <dbReference type="Proteomes" id="UP000634136"/>
    </source>
</evidence>
<dbReference type="PANTHER" id="PTHR31111">
    <property type="entry name" value="BNAA05G37150D PROTEIN-RELATED"/>
    <property type="match status" value="1"/>
</dbReference>
<dbReference type="SUPFAM" id="SSF50965">
    <property type="entry name" value="Galactose oxidase, central domain"/>
    <property type="match status" value="1"/>
</dbReference>
<sequence length="379" mass="43485">MNPPPDEIILYHILPRLPTKSLIRFRCVCKSWDAFILDPSFLRLRRSATRTVGRLLFVCPSSAVATSEPHVFSAPLFDGHEDMDPSSATHIATISNRKASKVGVQSVNGLLCFHPKNTICFSSCSDAFVQICNPTTRQNVTLPDDTSITNKFYVSTHFGYDPNRDEFKVLRLLKYRDSHEFKIFTVGDTNNSWRLVTPTMPINPMTWFLDGKRGLCVNGAIHWKNSSYIMAFDLGNEQFRVIKIPYGYSYKELMVPHLKFPDLVELSGSLSLIGYSGSVLNLWILKDYEAEKWIQKSIRLPCGIGAQERIHFPLCRVPTGEILLVPYFVARRVRVIFHDMEKMSSRRALVMEMPHPLWPDQHTGDVDIFFYQESFRLLK</sequence>
<dbReference type="NCBIfam" id="TIGR01640">
    <property type="entry name" value="F_box_assoc_1"/>
    <property type="match status" value="1"/>
</dbReference>
<comment type="caution">
    <text evidence="3">The sequence shown here is derived from an EMBL/GenBank/DDBJ whole genome shotgun (WGS) entry which is preliminary data.</text>
</comment>
<protein>
    <submittedName>
        <fullName evidence="3">F-box protein</fullName>
    </submittedName>
</protein>
<dbReference type="SUPFAM" id="SSF81383">
    <property type="entry name" value="F-box domain"/>
    <property type="match status" value="1"/>
</dbReference>
<reference evidence="3" key="1">
    <citation type="submission" date="2020-09" db="EMBL/GenBank/DDBJ databases">
        <title>Genome-Enabled Discovery of Anthraquinone Biosynthesis in Senna tora.</title>
        <authorList>
            <person name="Kang S.-H."/>
            <person name="Pandey R.P."/>
            <person name="Lee C.-M."/>
            <person name="Sim J.-S."/>
            <person name="Jeong J.-T."/>
            <person name="Choi B.-S."/>
            <person name="Jung M."/>
            <person name="Ginzburg D."/>
            <person name="Zhao K."/>
            <person name="Won S.Y."/>
            <person name="Oh T.-J."/>
            <person name="Yu Y."/>
            <person name="Kim N.-H."/>
            <person name="Lee O.R."/>
            <person name="Lee T.-H."/>
            <person name="Bashyal P."/>
            <person name="Kim T.-S."/>
            <person name="Lee W.-H."/>
            <person name="Kawkins C."/>
            <person name="Kim C.-K."/>
            <person name="Kim J.S."/>
            <person name="Ahn B.O."/>
            <person name="Rhee S.Y."/>
            <person name="Sohng J.K."/>
        </authorList>
    </citation>
    <scope>NUCLEOTIDE SEQUENCE</scope>
    <source>
        <tissue evidence="3">Leaf</tissue>
    </source>
</reference>
<dbReference type="EMBL" id="JAAIUW010000011">
    <property type="protein sequence ID" value="KAF7808965.1"/>
    <property type="molecule type" value="Genomic_DNA"/>
</dbReference>
<evidence type="ECO:0000259" key="2">
    <source>
        <dbReference type="Pfam" id="PF12937"/>
    </source>
</evidence>
<dbReference type="InterPro" id="IPR013187">
    <property type="entry name" value="F-box-assoc_dom_typ3"/>
</dbReference>
<dbReference type="InterPro" id="IPR017451">
    <property type="entry name" value="F-box-assoc_interact_dom"/>
</dbReference>
<keyword evidence="4" id="KW-1185">Reference proteome</keyword>
<organism evidence="3 4">
    <name type="scientific">Senna tora</name>
    <dbReference type="NCBI Taxonomy" id="362788"/>
    <lineage>
        <taxon>Eukaryota</taxon>
        <taxon>Viridiplantae</taxon>
        <taxon>Streptophyta</taxon>
        <taxon>Embryophyta</taxon>
        <taxon>Tracheophyta</taxon>
        <taxon>Spermatophyta</taxon>
        <taxon>Magnoliopsida</taxon>
        <taxon>eudicotyledons</taxon>
        <taxon>Gunneridae</taxon>
        <taxon>Pentapetalae</taxon>
        <taxon>rosids</taxon>
        <taxon>fabids</taxon>
        <taxon>Fabales</taxon>
        <taxon>Fabaceae</taxon>
        <taxon>Caesalpinioideae</taxon>
        <taxon>Cassia clade</taxon>
        <taxon>Senna</taxon>
    </lineage>
</organism>
<evidence type="ECO:0000259" key="1">
    <source>
        <dbReference type="Pfam" id="PF08268"/>
    </source>
</evidence>
<dbReference type="OrthoDB" id="687122at2759"/>
<dbReference type="CDD" id="cd22157">
    <property type="entry name" value="F-box_AtFBW1-like"/>
    <property type="match status" value="1"/>
</dbReference>
<dbReference type="InterPro" id="IPR011043">
    <property type="entry name" value="Gal_Oxase/kelch_b-propeller"/>
</dbReference>
<dbReference type="PANTHER" id="PTHR31111:SF136">
    <property type="entry name" value="F-BOX ASSOCIATED DOMAIN-CONTAINING PROTEIN"/>
    <property type="match status" value="1"/>
</dbReference>
<evidence type="ECO:0000313" key="3">
    <source>
        <dbReference type="EMBL" id="KAF7808965.1"/>
    </source>
</evidence>
<gene>
    <name evidence="3" type="ORF">G2W53_035708</name>
</gene>
<dbReference type="AlphaFoldDB" id="A0A834SUH7"/>
<dbReference type="Pfam" id="PF12937">
    <property type="entry name" value="F-box-like"/>
    <property type="match status" value="1"/>
</dbReference>
<name>A0A834SUH7_9FABA</name>
<dbReference type="InterPro" id="IPR001810">
    <property type="entry name" value="F-box_dom"/>
</dbReference>
<feature type="domain" description="F-box associated beta-propeller type 3" evidence="1">
    <location>
        <begin position="68"/>
        <end position="355"/>
    </location>
</feature>
<dbReference type="Pfam" id="PF08268">
    <property type="entry name" value="FBA_3"/>
    <property type="match status" value="1"/>
</dbReference>
<accession>A0A834SUH7</accession>